<dbReference type="EMBL" id="AP018732">
    <property type="protein sequence ID" value="BBE42946.1"/>
    <property type="molecule type" value="Genomic_DNA"/>
</dbReference>
<dbReference type="InterPro" id="IPR037222">
    <property type="entry name" value="GatD_N_sf"/>
</dbReference>
<keyword evidence="12" id="KW-1185">Reference proteome</keyword>
<evidence type="ECO:0000259" key="10">
    <source>
        <dbReference type="Pfam" id="PF18195"/>
    </source>
</evidence>
<dbReference type="PRINTS" id="PR00139">
    <property type="entry name" value="ASNGLNASE"/>
</dbReference>
<dbReference type="PROSITE" id="PS51732">
    <property type="entry name" value="ASN_GLN_ASE_3"/>
    <property type="match status" value="1"/>
</dbReference>
<evidence type="ECO:0000256" key="3">
    <source>
        <dbReference type="ARBA" id="ARBA00022840"/>
    </source>
</evidence>
<dbReference type="Pfam" id="PF17763">
    <property type="entry name" value="Asparaginase_C"/>
    <property type="match status" value="1"/>
</dbReference>
<dbReference type="KEGG" id="ccai:NAS2_1569"/>
<dbReference type="CDD" id="cd08962">
    <property type="entry name" value="GatD"/>
    <property type="match status" value="1"/>
</dbReference>
<evidence type="ECO:0000256" key="6">
    <source>
        <dbReference type="PROSITE-ProRule" id="PRU10100"/>
    </source>
</evidence>
<dbReference type="InterPro" id="IPR040918">
    <property type="entry name" value="GatD_N"/>
</dbReference>
<evidence type="ECO:0000256" key="7">
    <source>
        <dbReference type="RuleBase" id="RU004457"/>
    </source>
</evidence>
<dbReference type="GO" id="GO:0006520">
    <property type="term" value="P:amino acid metabolic process"/>
    <property type="evidence" value="ECO:0007669"/>
    <property type="project" value="InterPro"/>
</dbReference>
<dbReference type="InterPro" id="IPR006034">
    <property type="entry name" value="Asparaginase/glutaminase-like"/>
</dbReference>
<evidence type="ECO:0000256" key="5">
    <source>
        <dbReference type="HAMAP-Rule" id="MF_00586"/>
    </source>
</evidence>
<dbReference type="InterPro" id="IPR027473">
    <property type="entry name" value="L-asparaginase_C"/>
</dbReference>
<organism evidence="11 12">
    <name type="scientific">Conexivisphaera calida</name>
    <dbReference type="NCBI Taxonomy" id="1874277"/>
    <lineage>
        <taxon>Archaea</taxon>
        <taxon>Nitrososphaerota</taxon>
        <taxon>Conexivisphaeria</taxon>
        <taxon>Conexivisphaerales</taxon>
        <taxon>Conexivisphaeraceae</taxon>
        <taxon>Conexivisphaera</taxon>
    </lineage>
</organism>
<evidence type="ECO:0000259" key="9">
    <source>
        <dbReference type="Pfam" id="PF17763"/>
    </source>
</evidence>
<dbReference type="InterPro" id="IPR037152">
    <property type="entry name" value="L-asparaginase_N_sf"/>
</dbReference>
<dbReference type="Pfam" id="PF18195">
    <property type="entry name" value="GatD_N"/>
    <property type="match status" value="1"/>
</dbReference>
<evidence type="ECO:0000313" key="11">
    <source>
        <dbReference type="EMBL" id="BBE42946.1"/>
    </source>
</evidence>
<dbReference type="InterPro" id="IPR040919">
    <property type="entry name" value="Asparaginase_C"/>
</dbReference>
<comment type="similarity">
    <text evidence="5 7">Belongs to the asparaginase 1 family. GatD subfamily.</text>
</comment>
<dbReference type="Gene3D" id="3.40.50.40">
    <property type="match status" value="1"/>
</dbReference>
<dbReference type="Gene3D" id="2.30.30.520">
    <property type="match status" value="1"/>
</dbReference>
<dbReference type="PANTHER" id="PTHR11707">
    <property type="entry name" value="L-ASPARAGINASE"/>
    <property type="match status" value="1"/>
</dbReference>
<dbReference type="PANTHER" id="PTHR11707:SF28">
    <property type="entry name" value="60 KDA LYSOPHOSPHOLIPASE"/>
    <property type="match status" value="1"/>
</dbReference>
<name>A0A4P2VE88_9ARCH</name>
<dbReference type="InterPro" id="IPR036152">
    <property type="entry name" value="Asp/glu_Ase-like_sf"/>
</dbReference>
<dbReference type="GO" id="GO:0050567">
    <property type="term" value="F:glutaminyl-tRNA synthase (glutamine-hydrolyzing) activity"/>
    <property type="evidence" value="ECO:0007669"/>
    <property type="project" value="UniProtKB-UniRule"/>
</dbReference>
<dbReference type="GO" id="GO:0016740">
    <property type="term" value="F:transferase activity"/>
    <property type="evidence" value="ECO:0007669"/>
    <property type="project" value="UniProtKB-KW"/>
</dbReference>
<dbReference type="PROSITE" id="PS00917">
    <property type="entry name" value="ASN_GLN_ASE_2"/>
    <property type="match status" value="1"/>
</dbReference>
<dbReference type="NCBIfam" id="TIGR02153">
    <property type="entry name" value="gatD_arch"/>
    <property type="match status" value="1"/>
</dbReference>
<dbReference type="EC" id="6.3.5.-" evidence="5 7"/>
<feature type="domain" description="Asparaginase/glutaminase C-terminal" evidence="9">
    <location>
        <begin position="314"/>
        <end position="424"/>
    </location>
</feature>
<accession>A0A4P2VE88</accession>
<dbReference type="GeneID" id="55585378"/>
<feature type="active site" evidence="5 6">
    <location>
        <position position="181"/>
    </location>
</feature>
<dbReference type="InterPro" id="IPR006033">
    <property type="entry name" value="AsnA_fam"/>
</dbReference>
<dbReference type="InterPro" id="IPR011878">
    <property type="entry name" value="GatD"/>
</dbReference>
<evidence type="ECO:0000313" key="12">
    <source>
        <dbReference type="Proteomes" id="UP000509448"/>
    </source>
</evidence>
<evidence type="ECO:0000256" key="1">
    <source>
        <dbReference type="ARBA" id="ARBA00022598"/>
    </source>
</evidence>
<dbReference type="NCBIfam" id="NF003217">
    <property type="entry name" value="PRK04183.1"/>
    <property type="match status" value="1"/>
</dbReference>
<keyword evidence="11" id="KW-0808">Transferase</keyword>
<keyword evidence="1 5" id="KW-0436">Ligase</keyword>
<keyword evidence="2 5" id="KW-0547">Nucleotide-binding</keyword>
<feature type="active site" evidence="5">
    <location>
        <position position="260"/>
    </location>
</feature>
<dbReference type="RefSeq" id="WP_174449121.1">
    <property type="nucleotide sequence ID" value="NZ_AP018732.1"/>
</dbReference>
<dbReference type="PIRSF" id="PIRSF500175">
    <property type="entry name" value="Glu_ADT_D"/>
    <property type="match status" value="1"/>
</dbReference>
<comment type="subunit">
    <text evidence="5 7">Heterodimer of GatD and GatE.</text>
</comment>
<evidence type="ECO:0000256" key="4">
    <source>
        <dbReference type="ARBA" id="ARBA00022917"/>
    </source>
</evidence>
<feature type="domain" description="GatD N-terminal" evidence="10">
    <location>
        <begin position="22"/>
        <end position="76"/>
    </location>
</feature>
<comment type="function">
    <text evidence="5 7">Allows the formation of correctly charged Gln-tRNA(Gln) through the transamidation of misacylated Glu-tRNA(Gln) in organisms which lack glutaminyl-tRNA synthetase. The reaction takes place in the presence of glutamine and ATP through an activated gamma-phospho-Glu-tRNA(Gln). The GatDE system is specific for glutamate and does not act on aspartate.</text>
</comment>
<evidence type="ECO:0000259" key="8">
    <source>
        <dbReference type="Pfam" id="PF00710"/>
    </source>
</evidence>
<dbReference type="SUPFAM" id="SSF53774">
    <property type="entry name" value="Glutaminase/Asparaginase"/>
    <property type="match status" value="1"/>
</dbReference>
<dbReference type="AlphaFoldDB" id="A0A4P2VE88"/>
<dbReference type="InterPro" id="IPR027474">
    <property type="entry name" value="L-asparaginase_N"/>
</dbReference>
<dbReference type="OrthoDB" id="371959at2157"/>
<evidence type="ECO:0000256" key="2">
    <source>
        <dbReference type="ARBA" id="ARBA00022741"/>
    </source>
</evidence>
<dbReference type="PIRSF" id="PIRSF001220">
    <property type="entry name" value="L-ASNase_gatD"/>
    <property type="match status" value="1"/>
</dbReference>
<dbReference type="Proteomes" id="UP000509448">
    <property type="component" value="Chromosome"/>
</dbReference>
<proteinExistence type="inferred from homology"/>
<dbReference type="SMART" id="SM00870">
    <property type="entry name" value="Asparaginase"/>
    <property type="match status" value="1"/>
</dbReference>
<dbReference type="Gene3D" id="3.40.50.1170">
    <property type="entry name" value="L-asparaginase, N-terminal domain"/>
    <property type="match status" value="1"/>
</dbReference>
<gene>
    <name evidence="5" type="primary">gatD</name>
    <name evidence="11" type="ORF">NAS2_1569</name>
</gene>
<dbReference type="InterPro" id="IPR027475">
    <property type="entry name" value="Asparaginase/glutaminase_AS2"/>
</dbReference>
<dbReference type="HAMAP" id="MF_00586">
    <property type="entry name" value="GatD"/>
    <property type="match status" value="1"/>
</dbReference>
<dbReference type="NCBIfam" id="TIGR00519">
    <property type="entry name" value="asnASE_I"/>
    <property type="match status" value="1"/>
</dbReference>
<dbReference type="GO" id="GO:0006412">
    <property type="term" value="P:translation"/>
    <property type="evidence" value="ECO:0007669"/>
    <property type="project" value="UniProtKB-UniRule"/>
</dbReference>
<dbReference type="SUPFAM" id="SSF141300">
    <property type="entry name" value="GatD N-terminal domain-like"/>
    <property type="match status" value="1"/>
</dbReference>
<dbReference type="Pfam" id="PF00710">
    <property type="entry name" value="Asparaginase"/>
    <property type="match status" value="1"/>
</dbReference>
<comment type="catalytic activity">
    <reaction evidence="5 7">
        <text>L-glutamyl-tRNA(Gln) + L-glutamine + ATP + H2O = L-glutaminyl-tRNA(Gln) + L-glutamate + ADP + phosphate + H(+)</text>
        <dbReference type="Rhea" id="RHEA:17521"/>
        <dbReference type="Rhea" id="RHEA-COMP:9681"/>
        <dbReference type="Rhea" id="RHEA-COMP:9684"/>
        <dbReference type="ChEBI" id="CHEBI:15377"/>
        <dbReference type="ChEBI" id="CHEBI:15378"/>
        <dbReference type="ChEBI" id="CHEBI:29985"/>
        <dbReference type="ChEBI" id="CHEBI:30616"/>
        <dbReference type="ChEBI" id="CHEBI:43474"/>
        <dbReference type="ChEBI" id="CHEBI:58359"/>
        <dbReference type="ChEBI" id="CHEBI:78520"/>
        <dbReference type="ChEBI" id="CHEBI:78521"/>
        <dbReference type="ChEBI" id="CHEBI:456216"/>
    </reaction>
</comment>
<keyword evidence="3 5" id="KW-0067">ATP-binding</keyword>
<protein>
    <recommendedName>
        <fullName evidence="5 7">Glutamyl-tRNA(Gln) amidotransferase subunit D</fullName>
        <shortName evidence="5">Glu-ADT subunit D</shortName>
        <ecNumber evidence="5 7">6.3.5.-</ecNumber>
    </recommendedName>
</protein>
<feature type="active site" evidence="5">
    <location>
        <position position="182"/>
    </location>
</feature>
<dbReference type="GO" id="GO:0005524">
    <property type="term" value="F:ATP binding"/>
    <property type="evidence" value="ECO:0007669"/>
    <property type="project" value="UniProtKB-KW"/>
</dbReference>
<keyword evidence="4 5" id="KW-0648">Protein biosynthesis</keyword>
<dbReference type="GO" id="GO:0004067">
    <property type="term" value="F:asparaginase activity"/>
    <property type="evidence" value="ECO:0007669"/>
    <property type="project" value="UniProtKB-UniRule"/>
</dbReference>
<sequence length="443" mass="48026">MEDELQGYRGPARDLLQRAGVHVGDEVELALADGGAISGTLMPRYEHADDEHVAVKLRNGYNAGVAVSRISSVHVLGRARPEPTAAAQQVRRVKGDVIIIGTGGTIASRIDYRTGAVTPIFRPEDLYSRVPGLGEIANLETELLFNILSENMTPEHWAAIAERVGRAISEGYRGVVITHGTDTMHYTAAALSFALEGLPVPVVLVGAQRSSDRPSSDASSNLKGAVLAASRGDFSGVYVAMHRNLSDREIAIHRGVKVRKNHTSRRDAFESVNSRLAAVVDLSSMEVRKLTDLPPRGDPRSLKVKPRFDRRAFLLKYFPGMDGGVIDGLVDAGYRALILEGTGLGHVGAQVHGSIRRAVEKGVFVGMTSQCIWGSVRMTVYDTGRDLMRAGVVPLGDMLPEVALVKAMWLLGQGAGAEEMRSLMPSNMRGEISERRYIEDVRE</sequence>
<dbReference type="GO" id="GO:0006450">
    <property type="term" value="P:regulation of translational fidelity"/>
    <property type="evidence" value="ECO:0007669"/>
    <property type="project" value="InterPro"/>
</dbReference>
<reference evidence="11 12" key="1">
    <citation type="journal article" date="2019" name="ISME J.">
        <title>Isolation and characterization of a thermophilic sulfur- and iron-reducing thaumarchaeote from a terrestrial acidic hot spring.</title>
        <authorList>
            <person name="Kato S."/>
            <person name="Itoh T."/>
            <person name="Yuki M."/>
            <person name="Nagamori M."/>
            <person name="Ohnishi M."/>
            <person name="Uematsu K."/>
            <person name="Suzuki K."/>
            <person name="Takashina T."/>
            <person name="Ohkuma M."/>
        </authorList>
    </citation>
    <scope>NUCLEOTIDE SEQUENCE [LARGE SCALE GENOMIC DNA]</scope>
    <source>
        <strain evidence="11 12">NAS-02</strain>
    </source>
</reference>
<feature type="active site" evidence="5">
    <location>
        <position position="105"/>
    </location>
</feature>
<feature type="domain" description="L-asparaginase N-terminal" evidence="8">
    <location>
        <begin position="97"/>
        <end position="286"/>
    </location>
</feature>